<dbReference type="RefSeq" id="XP_005765333.1">
    <property type="nucleotide sequence ID" value="XM_005765276.1"/>
</dbReference>
<dbReference type="PROSITE" id="PS50404">
    <property type="entry name" value="GST_NTER"/>
    <property type="match status" value="1"/>
</dbReference>
<sequence>MALAILVNTFAMAVTLHGTPQSRSPLVNWFAIEAGIPFTMAPPRPSNHPFDQAPATATVPFLTDDGGVEVFESGACLLYLADKYASSSAEERAAWTPWAFD</sequence>
<organism evidence="3 4">
    <name type="scientific">Emiliania huxleyi (strain CCMP1516)</name>
    <dbReference type="NCBI Taxonomy" id="280463"/>
    <lineage>
        <taxon>Eukaryota</taxon>
        <taxon>Haptista</taxon>
        <taxon>Haptophyta</taxon>
        <taxon>Prymnesiophyceae</taxon>
        <taxon>Isochrysidales</taxon>
        <taxon>Noelaerhabdaceae</taxon>
        <taxon>Emiliania</taxon>
    </lineage>
</organism>
<reference evidence="4" key="1">
    <citation type="journal article" date="2013" name="Nature">
        <title>Pan genome of the phytoplankton Emiliania underpins its global distribution.</title>
        <authorList>
            <person name="Read B.A."/>
            <person name="Kegel J."/>
            <person name="Klute M.J."/>
            <person name="Kuo A."/>
            <person name="Lefebvre S.C."/>
            <person name="Maumus F."/>
            <person name="Mayer C."/>
            <person name="Miller J."/>
            <person name="Monier A."/>
            <person name="Salamov A."/>
            <person name="Young J."/>
            <person name="Aguilar M."/>
            <person name="Claverie J.M."/>
            <person name="Frickenhaus S."/>
            <person name="Gonzalez K."/>
            <person name="Herman E.K."/>
            <person name="Lin Y.C."/>
            <person name="Napier J."/>
            <person name="Ogata H."/>
            <person name="Sarno A.F."/>
            <person name="Shmutz J."/>
            <person name="Schroeder D."/>
            <person name="de Vargas C."/>
            <person name="Verret F."/>
            <person name="von Dassow P."/>
            <person name="Valentin K."/>
            <person name="Van de Peer Y."/>
            <person name="Wheeler G."/>
            <person name="Dacks J.B."/>
            <person name="Delwiche C.F."/>
            <person name="Dyhrman S.T."/>
            <person name="Glockner G."/>
            <person name="John U."/>
            <person name="Richards T."/>
            <person name="Worden A.Z."/>
            <person name="Zhang X."/>
            <person name="Grigoriev I.V."/>
            <person name="Allen A.E."/>
            <person name="Bidle K."/>
            <person name="Borodovsky M."/>
            <person name="Bowler C."/>
            <person name="Brownlee C."/>
            <person name="Cock J.M."/>
            <person name="Elias M."/>
            <person name="Gladyshev V.N."/>
            <person name="Groth M."/>
            <person name="Guda C."/>
            <person name="Hadaegh A."/>
            <person name="Iglesias-Rodriguez M.D."/>
            <person name="Jenkins J."/>
            <person name="Jones B.M."/>
            <person name="Lawson T."/>
            <person name="Leese F."/>
            <person name="Lindquist E."/>
            <person name="Lobanov A."/>
            <person name="Lomsadze A."/>
            <person name="Malik S.B."/>
            <person name="Marsh M.E."/>
            <person name="Mackinder L."/>
            <person name="Mock T."/>
            <person name="Mueller-Roeber B."/>
            <person name="Pagarete A."/>
            <person name="Parker M."/>
            <person name="Probert I."/>
            <person name="Quesneville H."/>
            <person name="Raines C."/>
            <person name="Rensing S.A."/>
            <person name="Riano-Pachon D.M."/>
            <person name="Richier S."/>
            <person name="Rokitta S."/>
            <person name="Shiraiwa Y."/>
            <person name="Soanes D.M."/>
            <person name="van der Giezen M."/>
            <person name="Wahlund T.M."/>
            <person name="Williams B."/>
            <person name="Wilson W."/>
            <person name="Wolfe G."/>
            <person name="Wurch L.L."/>
        </authorList>
    </citation>
    <scope>NUCLEOTIDE SEQUENCE</scope>
</reference>
<reference evidence="3" key="2">
    <citation type="submission" date="2024-10" db="UniProtKB">
        <authorList>
            <consortium name="EnsemblProtists"/>
        </authorList>
    </citation>
    <scope>IDENTIFICATION</scope>
</reference>
<dbReference type="KEGG" id="ehx:EMIHUDRAFT_213143"/>
<proteinExistence type="predicted"/>
<dbReference type="EnsemblProtists" id="EOD12904">
    <property type="protein sequence ID" value="EOD12904"/>
    <property type="gene ID" value="EMIHUDRAFT_213143"/>
</dbReference>
<evidence type="ECO:0000313" key="4">
    <source>
        <dbReference type="Proteomes" id="UP000013827"/>
    </source>
</evidence>
<feature type="signal peptide" evidence="1">
    <location>
        <begin position="1"/>
        <end position="18"/>
    </location>
</feature>
<dbReference type="SUPFAM" id="SSF52833">
    <property type="entry name" value="Thioredoxin-like"/>
    <property type="match status" value="1"/>
</dbReference>
<keyword evidence="4" id="KW-1185">Reference proteome</keyword>
<dbReference type="AlphaFoldDB" id="A0A0D3INR9"/>
<dbReference type="InterPro" id="IPR036249">
    <property type="entry name" value="Thioredoxin-like_sf"/>
</dbReference>
<dbReference type="Pfam" id="PF13417">
    <property type="entry name" value="GST_N_3"/>
    <property type="match status" value="1"/>
</dbReference>
<feature type="chain" id="PRO_5044282973" description="GST N-terminal domain-containing protein" evidence="1">
    <location>
        <begin position="19"/>
        <end position="101"/>
    </location>
</feature>
<dbReference type="GeneID" id="17258976"/>
<dbReference type="HOGENOM" id="CLU_2297008_0_0_1"/>
<name>A0A0D3INR9_EMIH1</name>
<evidence type="ECO:0000256" key="1">
    <source>
        <dbReference type="SAM" id="SignalP"/>
    </source>
</evidence>
<evidence type="ECO:0000313" key="3">
    <source>
        <dbReference type="EnsemblProtists" id="EOD12904"/>
    </source>
</evidence>
<keyword evidence="1" id="KW-0732">Signal</keyword>
<dbReference type="Proteomes" id="UP000013827">
    <property type="component" value="Unassembled WGS sequence"/>
</dbReference>
<dbReference type="STRING" id="2903.R1DVY5"/>
<feature type="domain" description="GST N-terminal" evidence="2">
    <location>
        <begin position="11"/>
        <end position="88"/>
    </location>
</feature>
<dbReference type="PaxDb" id="2903-EOD12904"/>
<protein>
    <recommendedName>
        <fullName evidence="2">GST N-terminal domain-containing protein</fullName>
    </recommendedName>
</protein>
<dbReference type="Gene3D" id="3.40.30.10">
    <property type="entry name" value="Glutaredoxin"/>
    <property type="match status" value="1"/>
</dbReference>
<evidence type="ECO:0000259" key="2">
    <source>
        <dbReference type="PROSITE" id="PS50404"/>
    </source>
</evidence>
<accession>A0A0D3INR9</accession>
<dbReference type="InterPro" id="IPR004045">
    <property type="entry name" value="Glutathione_S-Trfase_N"/>
</dbReference>